<dbReference type="Proteomes" id="UP000278673">
    <property type="component" value="Unassembled WGS sequence"/>
</dbReference>
<dbReference type="EMBL" id="RFFJ01000009">
    <property type="protein sequence ID" value="RMI45223.1"/>
    <property type="molecule type" value="Genomic_DNA"/>
</dbReference>
<dbReference type="Pfam" id="PF09130">
    <property type="entry name" value="DUF1932"/>
    <property type="match status" value="1"/>
</dbReference>
<evidence type="ECO:0000313" key="4">
    <source>
        <dbReference type="Proteomes" id="UP000278673"/>
    </source>
</evidence>
<name>A0A3M2M8Q5_9ACTN</name>
<dbReference type="RefSeq" id="WP_122182301.1">
    <property type="nucleotide sequence ID" value="NZ_RFFJ01000009.1"/>
</dbReference>
<proteinExistence type="predicted"/>
<dbReference type="InterPro" id="IPR008927">
    <property type="entry name" value="6-PGluconate_DH-like_C_sf"/>
</dbReference>
<evidence type="ECO:0000259" key="2">
    <source>
        <dbReference type="Pfam" id="PF09130"/>
    </source>
</evidence>
<feature type="region of interest" description="Disordered" evidence="1">
    <location>
        <begin position="276"/>
        <end position="305"/>
    </location>
</feature>
<feature type="domain" description="Phosphogluconate dehydrogenase NAD-binding putative C-terminal" evidence="2">
    <location>
        <begin position="189"/>
        <end position="256"/>
    </location>
</feature>
<keyword evidence="4" id="KW-1185">Reference proteome</keyword>
<comment type="caution">
    <text evidence="3">The sequence shown here is derived from an EMBL/GenBank/DDBJ whole genome shotgun (WGS) entry which is preliminary data.</text>
</comment>
<protein>
    <submittedName>
        <fullName evidence="3">DUF1932 domain-containing protein</fullName>
    </submittedName>
</protein>
<organism evidence="3 4">
    <name type="scientific">Streptomyces triticirhizae</name>
    <dbReference type="NCBI Taxonomy" id="2483353"/>
    <lineage>
        <taxon>Bacteria</taxon>
        <taxon>Bacillati</taxon>
        <taxon>Actinomycetota</taxon>
        <taxon>Actinomycetes</taxon>
        <taxon>Kitasatosporales</taxon>
        <taxon>Streptomycetaceae</taxon>
        <taxon>Streptomyces</taxon>
    </lineage>
</organism>
<evidence type="ECO:0000313" key="3">
    <source>
        <dbReference type="EMBL" id="RMI45223.1"/>
    </source>
</evidence>
<accession>A0A3M2M8Q5</accession>
<dbReference type="Gene3D" id="3.40.50.720">
    <property type="entry name" value="NAD(P)-binding Rossmann-like Domain"/>
    <property type="match status" value="1"/>
</dbReference>
<reference evidence="3 4" key="1">
    <citation type="submission" date="2018-10" db="EMBL/GenBank/DDBJ databases">
        <title>Isolation, diversity and antifungal activity of actinobacteria from wheat.</title>
        <authorList>
            <person name="Han C."/>
        </authorList>
    </citation>
    <scope>NUCLEOTIDE SEQUENCE [LARGE SCALE GENOMIC DNA]</scope>
    <source>
        <strain evidence="3 4">NEAU-YY642</strain>
    </source>
</reference>
<dbReference type="InterPro" id="IPR015814">
    <property type="entry name" value="Pgluconate_DH_NAD-bd_C"/>
</dbReference>
<dbReference type="SUPFAM" id="SSF51735">
    <property type="entry name" value="NAD(P)-binding Rossmann-fold domains"/>
    <property type="match status" value="1"/>
</dbReference>
<dbReference type="Gene3D" id="1.10.1040.10">
    <property type="entry name" value="N-(1-d-carboxylethyl)-l-norvaline Dehydrogenase, domain 2"/>
    <property type="match status" value="1"/>
</dbReference>
<dbReference type="AlphaFoldDB" id="A0A3M2M8Q5"/>
<gene>
    <name evidence="3" type="ORF">EBN88_03575</name>
</gene>
<evidence type="ECO:0000256" key="1">
    <source>
        <dbReference type="SAM" id="MobiDB-lite"/>
    </source>
</evidence>
<sequence>MTTLTLLHPGSIGAAIGGEAARAGTRVLWVPTGRSEATRQRAQTAGLQPAAPLEAALAVSDLVLSIAPAHLAEEVAATVAPFDYTGLYVEANPTPPATLERITAQLPHATVLDAAIFGPDADRTRAAALYLHGPEPEVALLRTLFANTRVHTHTLPHPPPIGRASALKIAYLTYQRTTRTLTALTHALATHHGVQHELLAEAAHMPTPRLDDTAFLPTLATRAWRWHHELDIAATALTAANLPPALAQATAELLTTWDKDKDNRSLEAEDVINRLLNGSGRGRTPLGESHRERAGARQQQRYLTE</sequence>
<dbReference type="InterPro" id="IPR013328">
    <property type="entry name" value="6PGD_dom2"/>
</dbReference>
<dbReference type="SUPFAM" id="SSF48179">
    <property type="entry name" value="6-phosphogluconate dehydrogenase C-terminal domain-like"/>
    <property type="match status" value="1"/>
</dbReference>
<dbReference type="InterPro" id="IPR036291">
    <property type="entry name" value="NAD(P)-bd_dom_sf"/>
</dbReference>